<protein>
    <submittedName>
        <fullName evidence="4">Uncharacterized protein</fullName>
    </submittedName>
</protein>
<dbReference type="OMA" id="HHDRMSE"/>
<evidence type="ECO:0000256" key="1">
    <source>
        <dbReference type="ARBA" id="ARBA00022603"/>
    </source>
</evidence>
<dbReference type="OrthoDB" id="203237at2759"/>
<name>K0RXU5_THAOC</name>
<dbReference type="AlphaFoldDB" id="K0RXU5"/>
<gene>
    <name evidence="4" type="ORF">THAOC_22699</name>
</gene>
<reference evidence="4 5" key="1">
    <citation type="journal article" date="2012" name="Genome Biol.">
        <title>Genome and low-iron response of an oceanic diatom adapted to chronic iron limitation.</title>
        <authorList>
            <person name="Lommer M."/>
            <person name="Specht M."/>
            <person name="Roy A.S."/>
            <person name="Kraemer L."/>
            <person name="Andreson R."/>
            <person name="Gutowska M.A."/>
            <person name="Wolf J."/>
            <person name="Bergner S.V."/>
            <person name="Schilhabel M.B."/>
            <person name="Klostermeier U.C."/>
            <person name="Beiko R.G."/>
            <person name="Rosenstiel P."/>
            <person name="Hippler M."/>
            <person name="Laroche J."/>
        </authorList>
    </citation>
    <scope>NUCLEOTIDE SEQUENCE [LARGE SCALE GENOMIC DNA]</scope>
    <source>
        <strain evidence="4 5">CCMP1005</strain>
    </source>
</reference>
<dbReference type="SUPFAM" id="SSF53335">
    <property type="entry name" value="S-adenosyl-L-methionine-dependent methyltransferases"/>
    <property type="match status" value="1"/>
</dbReference>
<evidence type="ECO:0000256" key="2">
    <source>
        <dbReference type="ARBA" id="ARBA00022679"/>
    </source>
</evidence>
<evidence type="ECO:0000313" key="4">
    <source>
        <dbReference type="EMBL" id="EJK57274.1"/>
    </source>
</evidence>
<dbReference type="Pfam" id="PF04072">
    <property type="entry name" value="LCM"/>
    <property type="match status" value="1"/>
</dbReference>
<dbReference type="InterPro" id="IPR029063">
    <property type="entry name" value="SAM-dependent_MTases_sf"/>
</dbReference>
<keyword evidence="5" id="KW-1185">Reference proteome</keyword>
<dbReference type="PANTHER" id="PTHR43619:SF2">
    <property type="entry name" value="S-ADENOSYL-L-METHIONINE-DEPENDENT METHYLTRANSFERASES SUPERFAMILY PROTEIN"/>
    <property type="match status" value="1"/>
</dbReference>
<accession>K0RXU5</accession>
<evidence type="ECO:0000313" key="5">
    <source>
        <dbReference type="Proteomes" id="UP000266841"/>
    </source>
</evidence>
<dbReference type="PANTHER" id="PTHR43619">
    <property type="entry name" value="S-ADENOSYL-L-METHIONINE-DEPENDENT METHYLTRANSFERASE YKTD-RELATED"/>
    <property type="match status" value="1"/>
</dbReference>
<sequence length="392" mass="43487">MIADGARRRRADQRGETTDESHARLDDERIVAAVTDAASRGRIPESHDPETTTCVKRPTYVGTVRMYVRGGSQALRVIRSLGLVPPRHSMLMVRENKMASTIAVAEKKSVDAARHAFTNDSAFMIAYERAIETEKKGSDGDSSEVCLVDDPFARMLAGNKGKELSDSFGISAAPQFGLWPDFHKQWTVVRTKFIDDHIARIVNEFEASAICGEQLQFLNLGAGLDTRSLRLKAMAKITTSYEVDMEAINGPKGDLFEAIGAGSEHPFLCQRNIVTANMTNDGELEASLVESGFDRERATIVLAEGLIMYLGDKAETFLKDVSRIVVASGSWLILNFIEHPALTNEKVRELLMRGGWKDLVFNCFGDEVLDYGRFDKSYEPSKAFSFVVCRKD</sequence>
<evidence type="ECO:0000256" key="3">
    <source>
        <dbReference type="SAM" id="MobiDB-lite"/>
    </source>
</evidence>
<organism evidence="4 5">
    <name type="scientific">Thalassiosira oceanica</name>
    <name type="common">Marine diatom</name>
    <dbReference type="NCBI Taxonomy" id="159749"/>
    <lineage>
        <taxon>Eukaryota</taxon>
        <taxon>Sar</taxon>
        <taxon>Stramenopiles</taxon>
        <taxon>Ochrophyta</taxon>
        <taxon>Bacillariophyta</taxon>
        <taxon>Coscinodiscophyceae</taxon>
        <taxon>Thalassiosirophycidae</taxon>
        <taxon>Thalassiosirales</taxon>
        <taxon>Thalassiosiraceae</taxon>
        <taxon>Thalassiosira</taxon>
    </lineage>
</organism>
<comment type="caution">
    <text evidence="4">The sequence shown here is derived from an EMBL/GenBank/DDBJ whole genome shotgun (WGS) entry which is preliminary data.</text>
</comment>
<proteinExistence type="predicted"/>
<dbReference type="Gene3D" id="3.40.50.150">
    <property type="entry name" value="Vaccinia Virus protein VP39"/>
    <property type="match status" value="1"/>
</dbReference>
<feature type="compositionally biased region" description="Basic and acidic residues" evidence="3">
    <location>
        <begin position="12"/>
        <end position="24"/>
    </location>
</feature>
<keyword evidence="2" id="KW-0808">Transferase</keyword>
<dbReference type="GO" id="GO:0008168">
    <property type="term" value="F:methyltransferase activity"/>
    <property type="evidence" value="ECO:0007669"/>
    <property type="project" value="UniProtKB-KW"/>
</dbReference>
<keyword evidence="1" id="KW-0489">Methyltransferase</keyword>
<dbReference type="GO" id="GO:0032259">
    <property type="term" value="P:methylation"/>
    <property type="evidence" value="ECO:0007669"/>
    <property type="project" value="UniProtKB-KW"/>
</dbReference>
<dbReference type="EMBL" id="AGNL01028791">
    <property type="protein sequence ID" value="EJK57274.1"/>
    <property type="molecule type" value="Genomic_DNA"/>
</dbReference>
<feature type="region of interest" description="Disordered" evidence="3">
    <location>
        <begin position="1"/>
        <end position="24"/>
    </location>
</feature>
<dbReference type="InterPro" id="IPR007213">
    <property type="entry name" value="Ppm1/Ppm2/Tcmp"/>
</dbReference>
<dbReference type="Proteomes" id="UP000266841">
    <property type="component" value="Unassembled WGS sequence"/>
</dbReference>